<name>A0AAQ2Y4C8_9VIBR</name>
<feature type="domain" description="SMODS-associated and fused to various effectors" evidence="2">
    <location>
        <begin position="170"/>
        <end position="345"/>
    </location>
</feature>
<keyword evidence="1" id="KW-1133">Transmembrane helix</keyword>
<dbReference type="NCBIfam" id="NF033611">
    <property type="entry name" value="SAVED"/>
    <property type="match status" value="1"/>
</dbReference>
<evidence type="ECO:0000259" key="2">
    <source>
        <dbReference type="Pfam" id="PF18145"/>
    </source>
</evidence>
<dbReference type="Pfam" id="PF18145">
    <property type="entry name" value="SAVED"/>
    <property type="match status" value="1"/>
</dbReference>
<sequence length="368" mass="41897">MKSNLWEKIKWLWKTGWNLKRTPYPRSKWGTRVIIASVGAPLLSLGLLTIEFSFDLPINSISYIDKESSLLSGVLALLGVLSGMALIYSEWNNTSRSIAKVLISSLPNTNLEFPEYLLDPAEKEFFREPVMLGMSSSTNEDIKSQIMLYNAELTANIFNRFIIQDKCRKLYIGGLARIPFLVSYGLLLRNTGIDIQFFDKSHKEQREWTLLNEEKANLTYHAECENITANDNGDIAIAVSFTSQVTDDQIPQALDGHTLFITPSVTPERNLIKNQENLSEAARFISLKIDELSRQTNVKRIHLFLSIQAPLALAIGQRYQEGMHKKWVIHNFNAEKWQYEWGLELSAKGAKHFNSLELTEVLAQIKVS</sequence>
<proteinExistence type="predicted"/>
<dbReference type="RefSeq" id="WP_274292111.1">
    <property type="nucleotide sequence ID" value="NZ_CP117989.1"/>
</dbReference>
<keyword evidence="1" id="KW-0472">Membrane</keyword>
<feature type="transmembrane region" description="Helical" evidence="1">
    <location>
        <begin position="29"/>
        <end position="50"/>
    </location>
</feature>
<feature type="transmembrane region" description="Helical" evidence="1">
    <location>
        <begin position="70"/>
        <end position="88"/>
    </location>
</feature>
<gene>
    <name evidence="3" type="ORF">PUN50_21475</name>
</gene>
<dbReference type="AlphaFoldDB" id="A0AAQ2Y4C8"/>
<organism evidence="3 4">
    <name type="scientific">Vibrio campbellii</name>
    <dbReference type="NCBI Taxonomy" id="680"/>
    <lineage>
        <taxon>Bacteria</taxon>
        <taxon>Pseudomonadati</taxon>
        <taxon>Pseudomonadota</taxon>
        <taxon>Gammaproteobacteria</taxon>
        <taxon>Vibrionales</taxon>
        <taxon>Vibrionaceae</taxon>
        <taxon>Vibrio</taxon>
    </lineage>
</organism>
<feature type="transmembrane region" description="Helical" evidence="1">
    <location>
        <begin position="170"/>
        <end position="188"/>
    </location>
</feature>
<protein>
    <submittedName>
        <fullName evidence="3">SAVED domain-containing protein</fullName>
    </submittedName>
</protein>
<reference evidence="3" key="1">
    <citation type="submission" date="2023-02" db="EMBL/GenBank/DDBJ databases">
        <title>Isolation, identification, and genome analysis of Vibrio campbellii in the Penaeus vannamei larvae stage.</title>
        <authorList>
            <person name="Huang T."/>
            <person name="Zhang B."/>
        </authorList>
    </citation>
    <scope>NUCLEOTIDE SEQUENCE</scope>
    <source>
        <strain evidence="3">20220413_1</strain>
    </source>
</reference>
<accession>A0AAQ2Y4C8</accession>
<dbReference type="Proteomes" id="UP001219537">
    <property type="component" value="Chromosome 2"/>
</dbReference>
<dbReference type="EMBL" id="CP117989">
    <property type="protein sequence ID" value="WDG11829.1"/>
    <property type="molecule type" value="Genomic_DNA"/>
</dbReference>
<evidence type="ECO:0000313" key="4">
    <source>
        <dbReference type="Proteomes" id="UP001219537"/>
    </source>
</evidence>
<evidence type="ECO:0000313" key="3">
    <source>
        <dbReference type="EMBL" id="WDG11829.1"/>
    </source>
</evidence>
<keyword evidence="1" id="KW-0812">Transmembrane</keyword>
<evidence type="ECO:0000256" key="1">
    <source>
        <dbReference type="SAM" id="Phobius"/>
    </source>
</evidence>
<dbReference type="InterPro" id="IPR040836">
    <property type="entry name" value="SAVED"/>
</dbReference>